<dbReference type="PROSITE" id="PS50846">
    <property type="entry name" value="HMA_2"/>
    <property type="match status" value="1"/>
</dbReference>
<proteinExistence type="predicted"/>
<reference evidence="3" key="1">
    <citation type="submission" date="2020-10" db="EMBL/GenBank/DDBJ databases">
        <title>Connecting structure to function with the recovery of over 1000 high-quality activated sludge metagenome-assembled genomes encoding full-length rRNA genes using long-read sequencing.</title>
        <authorList>
            <person name="Singleton C.M."/>
            <person name="Petriglieri F."/>
            <person name="Kristensen J.M."/>
            <person name="Kirkegaard R.H."/>
            <person name="Michaelsen T.Y."/>
            <person name="Andersen M.H."/>
            <person name="Karst S.M."/>
            <person name="Dueholm M.S."/>
            <person name="Nielsen P.H."/>
            <person name="Albertsen M."/>
        </authorList>
    </citation>
    <scope>NUCLEOTIDE SEQUENCE</scope>
    <source>
        <strain evidence="3">OdNE_18-Q3-R46-58_BAT3C.305</strain>
    </source>
</reference>
<dbReference type="AlphaFoldDB" id="A0A9D7QPH9"/>
<gene>
    <name evidence="3" type="ORF">IPN75_17250</name>
</gene>
<dbReference type="Gene3D" id="3.30.70.100">
    <property type="match status" value="1"/>
</dbReference>
<evidence type="ECO:0000256" key="1">
    <source>
        <dbReference type="ARBA" id="ARBA00022723"/>
    </source>
</evidence>
<accession>A0A9D7QPH9</accession>
<feature type="domain" description="HMA" evidence="2">
    <location>
        <begin position="2"/>
        <end position="67"/>
    </location>
</feature>
<keyword evidence="1" id="KW-0479">Metal-binding</keyword>
<sequence length="70" mass="7598">MDTLIIKISGMKGENCVRTVANAIQDLPHIGHIEVLLEKSEAIVEYGRLIEPGDIVQAIEDAGYPAVLLI</sequence>
<dbReference type="Pfam" id="PF00403">
    <property type="entry name" value="HMA"/>
    <property type="match status" value="1"/>
</dbReference>
<organism evidence="3 4">
    <name type="scientific">Candidatus Dechloromonas phosphorivorans</name>
    <dbReference type="NCBI Taxonomy" id="2899244"/>
    <lineage>
        <taxon>Bacteria</taxon>
        <taxon>Pseudomonadati</taxon>
        <taxon>Pseudomonadota</taxon>
        <taxon>Betaproteobacteria</taxon>
        <taxon>Rhodocyclales</taxon>
        <taxon>Azonexaceae</taxon>
        <taxon>Dechloromonas</taxon>
    </lineage>
</organism>
<protein>
    <submittedName>
        <fullName evidence="3">Heavy-metal-associated domain-containing protein</fullName>
    </submittedName>
</protein>
<evidence type="ECO:0000313" key="4">
    <source>
        <dbReference type="Proteomes" id="UP000808146"/>
    </source>
</evidence>
<dbReference type="SUPFAM" id="SSF55008">
    <property type="entry name" value="HMA, heavy metal-associated domain"/>
    <property type="match status" value="1"/>
</dbReference>
<comment type="caution">
    <text evidence="3">The sequence shown here is derived from an EMBL/GenBank/DDBJ whole genome shotgun (WGS) entry which is preliminary data.</text>
</comment>
<dbReference type="EMBL" id="JADKBR010000021">
    <property type="protein sequence ID" value="MBK8891995.1"/>
    <property type="molecule type" value="Genomic_DNA"/>
</dbReference>
<dbReference type="InterPro" id="IPR036163">
    <property type="entry name" value="HMA_dom_sf"/>
</dbReference>
<dbReference type="Proteomes" id="UP000808146">
    <property type="component" value="Unassembled WGS sequence"/>
</dbReference>
<dbReference type="InterPro" id="IPR006121">
    <property type="entry name" value="HMA_dom"/>
</dbReference>
<dbReference type="GO" id="GO:0046872">
    <property type="term" value="F:metal ion binding"/>
    <property type="evidence" value="ECO:0007669"/>
    <property type="project" value="UniProtKB-KW"/>
</dbReference>
<dbReference type="FunFam" id="3.30.70.100:FF:000001">
    <property type="entry name" value="ATPase copper transporting beta"/>
    <property type="match status" value="1"/>
</dbReference>
<evidence type="ECO:0000259" key="2">
    <source>
        <dbReference type="PROSITE" id="PS50846"/>
    </source>
</evidence>
<dbReference type="CDD" id="cd00371">
    <property type="entry name" value="HMA"/>
    <property type="match status" value="1"/>
</dbReference>
<name>A0A9D7QPH9_9RHOO</name>
<evidence type="ECO:0000313" key="3">
    <source>
        <dbReference type="EMBL" id="MBK8891995.1"/>
    </source>
</evidence>